<dbReference type="InterPro" id="IPR020841">
    <property type="entry name" value="PKS_Beta-ketoAc_synthase_dom"/>
</dbReference>
<evidence type="ECO:0000313" key="8">
    <source>
        <dbReference type="EMBL" id="GLW89823.1"/>
    </source>
</evidence>
<feature type="compositionally biased region" description="Pro residues" evidence="5">
    <location>
        <begin position="1506"/>
        <end position="1520"/>
    </location>
</feature>
<feature type="region of interest" description="N-terminal hotdog fold" evidence="4">
    <location>
        <begin position="1389"/>
        <end position="1507"/>
    </location>
</feature>
<dbReference type="InterPro" id="IPR016039">
    <property type="entry name" value="Thiolase-like"/>
</dbReference>
<sequence>MVGMACHYPDAHDPDQLWQAVLTGRRAFRRIPPTRLSPAYLGERDDPDRTYVTHAGVLRDWEFDRSAFRVPVGVHRAVDHTHWLALQTAAEALADAGVPDGDSLPRDEVGVVLGNSLGGEFSRAAQIRTRWPFVARAAGAALRGSAVSDEVTAVVLAELEAQVKGRFPEPTDETLAGALANTIAGRIGNHFDLRGGGYTVDGACSSSLLAVTHAARAVAAGEWRFALAGGVDLSIDPLELVGFARVGVLGVDEMRVYDADPTGFLPGEGCGVLLLTTVDEARRRGMPVYAELLGWGISADGAGGLTRPSVSGQRRAMDIAYRMAGVDPSAVDLVEGHGTGTAVGDEAELLALSGLRGPGGPKAALGSVKANIGHTKAAAGVAGLIKAVLSVRAGVLPPTTGCEDPHPVLRSPGTPLRALAEAEGWDRSTRVASVSALGFGGINSHVVVGSTRPPADLVAPVVAPARHDIVLLAADTAAELATILAERADWFAGLSDAEVHDVAASSRADGPVRCALVASRPAELGAAAVAAAARLAAWDGTLTVAATAGFVLAQGAAPSVGLLFPGQAAPVRPELSTWANGLDVPALPTPVRAHDTDTAAAQPAILRQSLAGLAWLTRLGCAADGAVGHSLGEIAALVWADALDPAAALRLAAARGRVMADHGRTGTTMAALDSPADRLDALIAGTSVVLACDNGPRRTTVAGPVEEIATVLDRAAAAGIGATALTVSHAFHSDAMVPAQQPLRAVLAEVEFRQPRRAVLSTVTGGPLEDADLAAVLLEQLTAPVRFREAVTELAGRVGLLVEVGPGRTLSGLAADCAPHVPVVTLDCGGPTRSHAIATATLIAAGVADPAAWFAGRSDRYLPPGTPMSFLRNPCEADGDTTPAPVRQRPVVAAVADTGADASLVLRTRLADECELDLAGITDDTSLSRDLHLSSLRIVTLITQVAADLGRKTPQAFPAFADATVGEAAEVLAELDLVDAHTETGVRGVDTWVRPFAHHWVPGVPRRAAAEVEWTFHAPAGHWLRSSLVSSGGRAGLAAYLPDEAGVAEVAGLLRAIGEQRPAVVVLVHHGHPAAAAVARSAQTELTDVATTVVRVPHEATDLDPALIAGSGHQELRVRADGVVEHLATALSTSDERGELPIGPGEVCVVTGGVTGITAHTAIALAQRTGCVLLFTGRRPTTDPGVVDGLAAARRQVTAHYHPGDITDPVATEAVLAAGRILGPVRGVLHGAAVNEPRLLSTVESDTLRRAVSPKVDGLRTLLDAAGDELRLVVAYGSIIGRVGLAGQSEYCVANEWLRHTVTEWAATHPGCRAHCVEWSLWSGVGMGARMGVVDGLAARGVVPITPSTGTAALLDLLARQNAPTTVMLSGRFPDSATLTLSDPDIPLLRFLEETRTVTPGVEVVADAVLTSRDDPYLAEHTIDGVAVLPAVLGLEAVAQAVHATTGDRTGWAFHDLELPAPITGDTTRKVRIAALADGDQVRARITDDSDRFDLARLSVTVRPTSTPPAAEPPGSPPPRSAQHPYYGPLFFHTGRFARLLGYDYLSAFEVGAWIDTADTDWFAGVHSQQLLLGDPGLLDASIHVLLACLPHRAVLPIGADTITLWRKHTGPAYVRARELRHTADEFTYTVDVIAPDGNYIARWDGLHLRAVGTRTWSTPLPAALVGPLLSRRLIECGIADRLEVRSALVQGQLHLDSPDPVWTAVSPATGRPDPLSVTLQDKTGESTADSTARSCAIHHALVRAGLAGEPTILSVDGTCVTLGAGEAFRVASLAVDGYALAAVVPR</sequence>
<dbReference type="InterPro" id="IPR014043">
    <property type="entry name" value="Acyl_transferase_dom"/>
</dbReference>
<accession>A0A9W6V8D0</accession>
<dbReference type="InterPro" id="IPR013968">
    <property type="entry name" value="PKS_KR"/>
</dbReference>
<evidence type="ECO:0000256" key="4">
    <source>
        <dbReference type="PROSITE-ProRule" id="PRU01363"/>
    </source>
</evidence>
<evidence type="ECO:0000256" key="3">
    <source>
        <dbReference type="ARBA" id="ARBA00022679"/>
    </source>
</evidence>
<dbReference type="InterPro" id="IPR049552">
    <property type="entry name" value="PKS_DH_N"/>
</dbReference>
<dbReference type="CDD" id="cd00833">
    <property type="entry name" value="PKS"/>
    <property type="match status" value="1"/>
</dbReference>
<dbReference type="InterPro" id="IPR014031">
    <property type="entry name" value="Ketoacyl_synth_C"/>
</dbReference>
<dbReference type="Gene3D" id="3.40.50.720">
    <property type="entry name" value="NAD(P)-binding Rossmann-like Domain"/>
    <property type="match status" value="1"/>
</dbReference>
<dbReference type="InterPro" id="IPR020807">
    <property type="entry name" value="PKS_DH"/>
</dbReference>
<dbReference type="Gene3D" id="3.40.366.10">
    <property type="entry name" value="Malonyl-Coenzyme A Acyl Carrier Protein, domain 2"/>
    <property type="match status" value="1"/>
</dbReference>
<name>A0A9W6V8D0_9PSEU</name>
<dbReference type="InterPro" id="IPR016036">
    <property type="entry name" value="Malonyl_transacylase_ACP-bd"/>
</dbReference>
<evidence type="ECO:0000256" key="5">
    <source>
        <dbReference type="SAM" id="MobiDB-lite"/>
    </source>
</evidence>
<dbReference type="SMART" id="SM00826">
    <property type="entry name" value="PKS_DH"/>
    <property type="match status" value="1"/>
</dbReference>
<gene>
    <name evidence="8" type="ORF">Aglo03_06390</name>
</gene>
<dbReference type="InterPro" id="IPR049551">
    <property type="entry name" value="PKS_DH_C"/>
</dbReference>
<organism evidence="8 9">
    <name type="scientific">Actinokineospora globicatena</name>
    <dbReference type="NCBI Taxonomy" id="103729"/>
    <lineage>
        <taxon>Bacteria</taxon>
        <taxon>Bacillati</taxon>
        <taxon>Actinomycetota</taxon>
        <taxon>Actinomycetes</taxon>
        <taxon>Pseudonocardiales</taxon>
        <taxon>Pseudonocardiaceae</taxon>
        <taxon>Actinokineospora</taxon>
    </lineage>
</organism>
<feature type="active site" description="Proton donor; for dehydratase activity" evidence="4">
    <location>
        <position position="1580"/>
    </location>
</feature>
<dbReference type="PANTHER" id="PTHR43775:SF37">
    <property type="entry name" value="SI:DKEY-61P9.11"/>
    <property type="match status" value="1"/>
</dbReference>
<dbReference type="PANTHER" id="PTHR43775">
    <property type="entry name" value="FATTY ACID SYNTHASE"/>
    <property type="match status" value="1"/>
</dbReference>
<dbReference type="InterPro" id="IPR014030">
    <property type="entry name" value="Ketoacyl_synth_N"/>
</dbReference>
<dbReference type="Pfam" id="PF14765">
    <property type="entry name" value="PS-DH"/>
    <property type="match status" value="1"/>
</dbReference>
<feature type="domain" description="Ketosynthase family 3 (KS3)" evidence="6">
    <location>
        <begin position="1"/>
        <end position="450"/>
    </location>
</feature>
<dbReference type="Pfam" id="PF08659">
    <property type="entry name" value="KR"/>
    <property type="match status" value="1"/>
</dbReference>
<dbReference type="Gene3D" id="3.10.129.110">
    <property type="entry name" value="Polyketide synthase dehydratase"/>
    <property type="match status" value="1"/>
</dbReference>
<reference evidence="8" key="1">
    <citation type="submission" date="2023-02" db="EMBL/GenBank/DDBJ databases">
        <title>Actinokineospora globicatena NBRC 15670.</title>
        <authorList>
            <person name="Ichikawa N."/>
            <person name="Sato H."/>
            <person name="Tonouchi N."/>
        </authorList>
    </citation>
    <scope>NUCLEOTIDE SEQUENCE</scope>
    <source>
        <strain evidence="8">NBRC 15670</strain>
    </source>
</reference>
<feature type="active site" description="Proton acceptor; for dehydratase activity" evidence="4">
    <location>
        <position position="1421"/>
    </location>
</feature>
<comment type="caution">
    <text evidence="8">The sequence shown here is derived from an EMBL/GenBank/DDBJ whole genome shotgun (WGS) entry which is preliminary data.</text>
</comment>
<dbReference type="InterPro" id="IPR016035">
    <property type="entry name" value="Acyl_Trfase/lysoPLipase"/>
</dbReference>
<dbReference type="GO" id="GO:0005737">
    <property type="term" value="C:cytoplasm"/>
    <property type="evidence" value="ECO:0007669"/>
    <property type="project" value="TreeGrafter"/>
</dbReference>
<dbReference type="Pfam" id="PF00698">
    <property type="entry name" value="Acyl_transf_1"/>
    <property type="match status" value="1"/>
</dbReference>
<evidence type="ECO:0000256" key="1">
    <source>
        <dbReference type="ARBA" id="ARBA00022450"/>
    </source>
</evidence>
<protein>
    <submittedName>
        <fullName evidence="8">Polyketide synthase</fullName>
    </submittedName>
</protein>
<dbReference type="Pfam" id="PF00109">
    <property type="entry name" value="ketoacyl-synt"/>
    <property type="match status" value="1"/>
</dbReference>
<dbReference type="InterPro" id="IPR042104">
    <property type="entry name" value="PKS_dehydratase_sf"/>
</dbReference>
<keyword evidence="1" id="KW-0596">Phosphopantetheine</keyword>
<dbReference type="PROSITE" id="PS52004">
    <property type="entry name" value="KS3_2"/>
    <property type="match status" value="1"/>
</dbReference>
<dbReference type="SUPFAM" id="SSF53901">
    <property type="entry name" value="Thiolase-like"/>
    <property type="match status" value="1"/>
</dbReference>
<dbReference type="GO" id="GO:0004312">
    <property type="term" value="F:fatty acid synthase activity"/>
    <property type="evidence" value="ECO:0007669"/>
    <property type="project" value="TreeGrafter"/>
</dbReference>
<dbReference type="SUPFAM" id="SSF47336">
    <property type="entry name" value="ACP-like"/>
    <property type="match status" value="1"/>
</dbReference>
<dbReference type="SMART" id="SM00822">
    <property type="entry name" value="PKS_KR"/>
    <property type="match status" value="1"/>
</dbReference>
<dbReference type="InterPro" id="IPR001227">
    <property type="entry name" value="Ac_transferase_dom_sf"/>
</dbReference>
<dbReference type="Pfam" id="PF21089">
    <property type="entry name" value="PKS_DH_N"/>
    <property type="match status" value="1"/>
</dbReference>
<feature type="region of interest" description="Disordered" evidence="5">
    <location>
        <begin position="1503"/>
        <end position="1523"/>
    </location>
</feature>
<evidence type="ECO:0000259" key="7">
    <source>
        <dbReference type="PROSITE" id="PS52019"/>
    </source>
</evidence>
<dbReference type="Gene3D" id="1.10.1200.10">
    <property type="entry name" value="ACP-like"/>
    <property type="match status" value="1"/>
</dbReference>
<evidence type="ECO:0000259" key="6">
    <source>
        <dbReference type="PROSITE" id="PS52004"/>
    </source>
</evidence>
<dbReference type="GO" id="GO:0071770">
    <property type="term" value="P:DIM/DIP cell wall layer assembly"/>
    <property type="evidence" value="ECO:0007669"/>
    <property type="project" value="TreeGrafter"/>
</dbReference>
<dbReference type="SUPFAM" id="SSF55048">
    <property type="entry name" value="Probable ACP-binding domain of malonyl-CoA ACP transacylase"/>
    <property type="match status" value="1"/>
</dbReference>
<dbReference type="GO" id="GO:0005886">
    <property type="term" value="C:plasma membrane"/>
    <property type="evidence" value="ECO:0007669"/>
    <property type="project" value="TreeGrafter"/>
</dbReference>
<keyword evidence="2" id="KW-0597">Phosphoprotein</keyword>
<dbReference type="InterPro" id="IPR036291">
    <property type="entry name" value="NAD(P)-bd_dom_sf"/>
</dbReference>
<dbReference type="SUPFAM" id="SSF52151">
    <property type="entry name" value="FabD/lysophospholipase-like"/>
    <property type="match status" value="1"/>
</dbReference>
<dbReference type="Gene3D" id="3.40.47.10">
    <property type="match status" value="1"/>
</dbReference>
<evidence type="ECO:0000256" key="2">
    <source>
        <dbReference type="ARBA" id="ARBA00022553"/>
    </source>
</evidence>
<dbReference type="EMBL" id="BSSD01000001">
    <property type="protein sequence ID" value="GLW89823.1"/>
    <property type="molecule type" value="Genomic_DNA"/>
</dbReference>
<evidence type="ECO:0000313" key="9">
    <source>
        <dbReference type="Proteomes" id="UP001165042"/>
    </source>
</evidence>
<dbReference type="SMART" id="SM00827">
    <property type="entry name" value="PKS_AT"/>
    <property type="match status" value="1"/>
</dbReference>
<keyword evidence="3" id="KW-0808">Transferase</keyword>
<proteinExistence type="predicted"/>
<dbReference type="InterPro" id="IPR057326">
    <property type="entry name" value="KR_dom"/>
</dbReference>
<dbReference type="PROSITE" id="PS52019">
    <property type="entry name" value="PKS_MFAS_DH"/>
    <property type="match status" value="1"/>
</dbReference>
<keyword evidence="9" id="KW-1185">Reference proteome</keyword>
<dbReference type="InterPro" id="IPR050091">
    <property type="entry name" value="PKS_NRPS_Biosynth_Enz"/>
</dbReference>
<dbReference type="Proteomes" id="UP001165042">
    <property type="component" value="Unassembled WGS sequence"/>
</dbReference>
<feature type="region of interest" description="C-terminal hotdog fold" evidence="4">
    <location>
        <begin position="1522"/>
        <end position="1658"/>
    </location>
</feature>
<dbReference type="InterPro" id="IPR036736">
    <property type="entry name" value="ACP-like_sf"/>
</dbReference>
<dbReference type="Pfam" id="PF02801">
    <property type="entry name" value="Ketoacyl-synt_C"/>
    <property type="match status" value="1"/>
</dbReference>
<dbReference type="SUPFAM" id="SSF51735">
    <property type="entry name" value="NAD(P)-binding Rossmann-fold domains"/>
    <property type="match status" value="1"/>
</dbReference>
<dbReference type="SMART" id="SM00825">
    <property type="entry name" value="PKS_KS"/>
    <property type="match status" value="1"/>
</dbReference>
<feature type="domain" description="PKS/mFAS DH" evidence="7">
    <location>
        <begin position="1389"/>
        <end position="1658"/>
    </location>
</feature>
<dbReference type="GO" id="GO:0006633">
    <property type="term" value="P:fatty acid biosynthetic process"/>
    <property type="evidence" value="ECO:0007669"/>
    <property type="project" value="TreeGrafter"/>
</dbReference>
<dbReference type="InterPro" id="IPR049900">
    <property type="entry name" value="PKS_mFAS_DH"/>
</dbReference>